<comment type="catalytic activity">
    <reaction evidence="1 6">
        <text>7,8-dihydroneopterin = 6-hydroxymethyl-7,8-dihydropterin + glycolaldehyde</text>
        <dbReference type="Rhea" id="RHEA:10540"/>
        <dbReference type="ChEBI" id="CHEBI:17001"/>
        <dbReference type="ChEBI" id="CHEBI:17071"/>
        <dbReference type="ChEBI" id="CHEBI:44841"/>
        <dbReference type="EC" id="4.1.2.25"/>
    </reaction>
</comment>
<comment type="function">
    <text evidence="6">Catalyzes the conversion of 7,8-dihydroneopterin to 6-hydroxymethyl-7,8-dihydropterin.</text>
</comment>
<gene>
    <name evidence="8" type="primary">folB</name>
    <name evidence="8" type="ORF">E4U82_09110</name>
</gene>
<evidence type="ECO:0000256" key="5">
    <source>
        <dbReference type="ARBA" id="ARBA00023239"/>
    </source>
</evidence>
<dbReference type="PANTHER" id="PTHR42844:SF1">
    <property type="entry name" value="DIHYDRONEOPTERIN ALDOLASE 1-RELATED"/>
    <property type="match status" value="1"/>
</dbReference>
<dbReference type="EC" id="4.1.2.25" evidence="6"/>
<dbReference type="AlphaFoldDB" id="A0A4Y9ACQ9"/>
<dbReference type="UniPathway" id="UPA00077">
    <property type="reaction ID" value="UER00154"/>
</dbReference>
<dbReference type="GO" id="GO:0046654">
    <property type="term" value="P:tetrahydrofolate biosynthetic process"/>
    <property type="evidence" value="ECO:0007669"/>
    <property type="project" value="UniProtKB-UniRule"/>
</dbReference>
<evidence type="ECO:0000256" key="2">
    <source>
        <dbReference type="ARBA" id="ARBA00005013"/>
    </source>
</evidence>
<feature type="domain" description="Dihydroneopterin aldolase/epimerase" evidence="7">
    <location>
        <begin position="4"/>
        <end position="117"/>
    </location>
</feature>
<evidence type="ECO:0000259" key="7">
    <source>
        <dbReference type="SMART" id="SM00905"/>
    </source>
</evidence>
<evidence type="ECO:0000256" key="1">
    <source>
        <dbReference type="ARBA" id="ARBA00001353"/>
    </source>
</evidence>
<dbReference type="GO" id="GO:0004150">
    <property type="term" value="F:dihydroneopterin aldolase activity"/>
    <property type="evidence" value="ECO:0007669"/>
    <property type="project" value="UniProtKB-UniRule"/>
</dbReference>
<dbReference type="SMART" id="SM00905">
    <property type="entry name" value="FolB"/>
    <property type="match status" value="1"/>
</dbReference>
<reference evidence="8 9" key="1">
    <citation type="submission" date="2019-03" db="EMBL/GenBank/DDBJ databases">
        <title>Genome sequence of Lentibacillus salicampi ATCC BAA-719.</title>
        <authorList>
            <person name="Maclea K.S."/>
            <person name="Simoes Junior M."/>
        </authorList>
    </citation>
    <scope>NUCLEOTIDE SEQUENCE [LARGE SCALE GENOMIC DNA]</scope>
    <source>
        <strain evidence="8 9">ATCC BAA-719</strain>
    </source>
</reference>
<comment type="caution">
    <text evidence="8">The sequence shown here is derived from an EMBL/GenBank/DDBJ whole genome shotgun (WGS) entry which is preliminary data.</text>
</comment>
<organism evidence="8 9">
    <name type="scientific">Lentibacillus salicampi</name>
    <dbReference type="NCBI Taxonomy" id="175306"/>
    <lineage>
        <taxon>Bacteria</taxon>
        <taxon>Bacillati</taxon>
        <taxon>Bacillota</taxon>
        <taxon>Bacilli</taxon>
        <taxon>Bacillales</taxon>
        <taxon>Bacillaceae</taxon>
        <taxon>Lentibacillus</taxon>
    </lineage>
</organism>
<keyword evidence="9" id="KW-1185">Reference proteome</keyword>
<proteinExistence type="inferred from homology"/>
<dbReference type="InterPro" id="IPR006157">
    <property type="entry name" value="FolB_dom"/>
</dbReference>
<keyword evidence="4 6" id="KW-0289">Folate biosynthesis</keyword>
<protein>
    <recommendedName>
        <fullName evidence="6">7,8-dihydroneopterin aldolase</fullName>
        <ecNumber evidence="6">4.1.2.25</ecNumber>
    </recommendedName>
</protein>
<dbReference type="Gene3D" id="3.30.1130.10">
    <property type="match status" value="1"/>
</dbReference>
<dbReference type="SUPFAM" id="SSF55620">
    <property type="entry name" value="Tetrahydrobiopterin biosynthesis enzymes-like"/>
    <property type="match status" value="1"/>
</dbReference>
<dbReference type="RefSeq" id="WP_135109891.1">
    <property type="nucleotide sequence ID" value="NZ_SRHY01000012.1"/>
</dbReference>
<comment type="similarity">
    <text evidence="3 6">Belongs to the DHNA family.</text>
</comment>
<name>A0A4Y9ACQ9_9BACI</name>
<accession>A0A4Y9ACQ9</accession>
<dbReference type="GO" id="GO:0005737">
    <property type="term" value="C:cytoplasm"/>
    <property type="evidence" value="ECO:0007669"/>
    <property type="project" value="TreeGrafter"/>
</dbReference>
<dbReference type="InterPro" id="IPR006156">
    <property type="entry name" value="Dihydroneopterin_aldolase"/>
</dbReference>
<keyword evidence="5 6" id="KW-0456">Lyase</keyword>
<dbReference type="Pfam" id="PF02152">
    <property type="entry name" value="FolB"/>
    <property type="match status" value="1"/>
</dbReference>
<dbReference type="Proteomes" id="UP000298484">
    <property type="component" value="Unassembled WGS sequence"/>
</dbReference>
<evidence type="ECO:0000256" key="4">
    <source>
        <dbReference type="ARBA" id="ARBA00022909"/>
    </source>
</evidence>
<evidence type="ECO:0000313" key="8">
    <source>
        <dbReference type="EMBL" id="TFJ92977.1"/>
    </source>
</evidence>
<dbReference type="OrthoDB" id="9803748at2"/>
<evidence type="ECO:0000313" key="9">
    <source>
        <dbReference type="Proteomes" id="UP000298484"/>
    </source>
</evidence>
<dbReference type="CDD" id="cd00534">
    <property type="entry name" value="DHNA_DHNTPE"/>
    <property type="match status" value="1"/>
</dbReference>
<sequence>MDKILLNQMEFYGYHGLFPEENKLGQRFYVDVELMLDLKTSSRSDDMHHSIDYGEVYNTVRDVVEGEPKHLVEAVAENMSDKLFHSFELLEACKLKVTKPDPPIPGHYQSVAVEIFRERNA</sequence>
<dbReference type="InterPro" id="IPR043133">
    <property type="entry name" value="GTP-CH-I_C/QueF"/>
</dbReference>
<dbReference type="EMBL" id="SRHY01000012">
    <property type="protein sequence ID" value="TFJ92977.1"/>
    <property type="molecule type" value="Genomic_DNA"/>
</dbReference>
<evidence type="ECO:0000256" key="3">
    <source>
        <dbReference type="ARBA" id="ARBA00005708"/>
    </source>
</evidence>
<comment type="pathway">
    <text evidence="2 6">Cofactor biosynthesis; tetrahydrofolate biosynthesis; 2-amino-4-hydroxy-6-hydroxymethyl-7,8-dihydropteridine diphosphate from 7,8-dihydroneopterin triphosphate: step 3/4.</text>
</comment>
<dbReference type="NCBIfam" id="TIGR00525">
    <property type="entry name" value="folB"/>
    <property type="match status" value="1"/>
</dbReference>
<dbReference type="PANTHER" id="PTHR42844">
    <property type="entry name" value="DIHYDRONEOPTERIN ALDOLASE 1-RELATED"/>
    <property type="match status" value="1"/>
</dbReference>
<evidence type="ECO:0000256" key="6">
    <source>
        <dbReference type="RuleBase" id="RU362079"/>
    </source>
</evidence>
<dbReference type="NCBIfam" id="TIGR00526">
    <property type="entry name" value="folB_dom"/>
    <property type="match status" value="1"/>
</dbReference>
<dbReference type="FunFam" id="3.30.1130.10:FF:000003">
    <property type="entry name" value="7,8-dihydroneopterin aldolase"/>
    <property type="match status" value="1"/>
</dbReference>
<dbReference type="GO" id="GO:0046656">
    <property type="term" value="P:folic acid biosynthetic process"/>
    <property type="evidence" value="ECO:0007669"/>
    <property type="project" value="UniProtKB-UniRule"/>
</dbReference>